<dbReference type="InterPro" id="IPR000923">
    <property type="entry name" value="BlueCu_1"/>
</dbReference>
<keyword evidence="6" id="KW-1185">Reference proteome</keyword>
<evidence type="ECO:0000256" key="2">
    <source>
        <dbReference type="ARBA" id="ARBA00023008"/>
    </source>
</evidence>
<keyword evidence="2" id="KW-0186">Copper</keyword>
<gene>
    <name evidence="5" type="ordered locus">Htur_0060</name>
</gene>
<dbReference type="Pfam" id="PF00127">
    <property type="entry name" value="Copper-bind"/>
    <property type="match status" value="2"/>
</dbReference>
<feature type="region of interest" description="Disordered" evidence="3">
    <location>
        <begin position="24"/>
        <end position="76"/>
    </location>
</feature>
<evidence type="ECO:0000259" key="4">
    <source>
        <dbReference type="Pfam" id="PF00127"/>
    </source>
</evidence>
<dbReference type="GeneID" id="8740623"/>
<accession>D2RTB8</accession>
<dbReference type="STRING" id="543526.Htur_0060"/>
<dbReference type="GO" id="GO:0005507">
    <property type="term" value="F:copper ion binding"/>
    <property type="evidence" value="ECO:0007669"/>
    <property type="project" value="InterPro"/>
</dbReference>
<protein>
    <submittedName>
        <fullName evidence="5">Blue (Type 1) copper domain protein</fullName>
    </submittedName>
</protein>
<keyword evidence="1" id="KW-0479">Metal-binding</keyword>
<dbReference type="Proteomes" id="UP000001903">
    <property type="component" value="Chromosome"/>
</dbReference>
<feature type="compositionally biased region" description="Acidic residues" evidence="3">
    <location>
        <begin position="32"/>
        <end position="42"/>
    </location>
</feature>
<dbReference type="InterPro" id="IPR006311">
    <property type="entry name" value="TAT_signal"/>
</dbReference>
<dbReference type="PROSITE" id="PS51257">
    <property type="entry name" value="PROKAR_LIPOPROTEIN"/>
    <property type="match status" value="1"/>
</dbReference>
<dbReference type="eggNOG" id="arCOG11135">
    <property type="taxonomic scope" value="Archaea"/>
</dbReference>
<dbReference type="HOGENOM" id="CLU_873217_0_0_2"/>
<dbReference type="RefSeq" id="WP_012941294.1">
    <property type="nucleotide sequence ID" value="NC_013743.1"/>
</dbReference>
<reference evidence="5 6" key="1">
    <citation type="journal article" date="2010" name="Stand. Genomic Sci.">
        <title>Complete genome sequence of Haloterrigena turkmenica type strain (4k).</title>
        <authorList>
            <person name="Saunders E."/>
            <person name="Tindall B.J."/>
            <person name="Fahnrich R."/>
            <person name="Lapidus A."/>
            <person name="Copeland A."/>
            <person name="Del Rio T.G."/>
            <person name="Lucas S."/>
            <person name="Chen F."/>
            <person name="Tice H."/>
            <person name="Cheng J.F."/>
            <person name="Han C."/>
            <person name="Detter J.C."/>
            <person name="Bruce D."/>
            <person name="Goodwin L."/>
            <person name="Chain P."/>
            <person name="Pitluck S."/>
            <person name="Pati A."/>
            <person name="Ivanova N."/>
            <person name="Mavromatis K."/>
            <person name="Chen A."/>
            <person name="Palaniappan K."/>
            <person name="Land M."/>
            <person name="Hauser L."/>
            <person name="Chang Y.J."/>
            <person name="Jeffries C.D."/>
            <person name="Brettin T."/>
            <person name="Rohde M."/>
            <person name="Goker M."/>
            <person name="Bristow J."/>
            <person name="Eisen J.A."/>
            <person name="Markowitz V."/>
            <person name="Hugenholtz P."/>
            <person name="Klenk H.P."/>
            <person name="Kyrpides N.C."/>
        </authorList>
    </citation>
    <scope>NUCLEOTIDE SEQUENCE [LARGE SCALE GENOMIC DNA]</scope>
    <source>
        <strain evidence="6">ATCC 51198 / DSM 5511 / JCM 9101 / NCIMB 13204 / VKM B-1734 / 4k</strain>
    </source>
</reference>
<evidence type="ECO:0000313" key="5">
    <source>
        <dbReference type="EMBL" id="ADB58961.1"/>
    </source>
</evidence>
<dbReference type="EMBL" id="CP001860">
    <property type="protein sequence ID" value="ADB58961.1"/>
    <property type="molecule type" value="Genomic_DNA"/>
</dbReference>
<dbReference type="KEGG" id="htu:Htur_0060"/>
<dbReference type="InterPro" id="IPR008972">
    <property type="entry name" value="Cupredoxin"/>
</dbReference>
<evidence type="ECO:0000256" key="1">
    <source>
        <dbReference type="ARBA" id="ARBA00022723"/>
    </source>
</evidence>
<dbReference type="AlphaFoldDB" id="D2RTB8"/>
<sequence>MSNSDRLTRRTVVRAAGLATATAALAGCIDESSVDDPDDSSDADSQPSDEQGSEPDETDDEGQSNGDEAADDDAEAAPLEIELRGELDGWRALEPAGIEGDVNPTLPLEAGRTYRLGWMEGDGLGHNIEIRDARDDVIDDLSTPVTQEPGEEQWLEFEATEEMAAYVCTPHESTMRGDIVIETPVDRGSDESDDEGSAAGQEVRIEPGTRVEFRAQTIEWEGITPASVEGLPNPTFVLEDGESYELGWTEGDGTVHNIEIRNDDNEVVDGLSTELTSEEEPSDQFLTFEASAEMAVYACEPHQNTMQGEIRIEGATPE</sequence>
<dbReference type="GO" id="GO:0009055">
    <property type="term" value="F:electron transfer activity"/>
    <property type="evidence" value="ECO:0007669"/>
    <property type="project" value="InterPro"/>
</dbReference>
<organism evidence="5 6">
    <name type="scientific">Haloterrigena turkmenica (strain ATCC 51198 / DSM 5511 / JCM 9101 / NCIMB 13204 / VKM B-1734 / 4k)</name>
    <name type="common">Halococcus turkmenicus</name>
    <dbReference type="NCBI Taxonomy" id="543526"/>
    <lineage>
        <taxon>Archaea</taxon>
        <taxon>Methanobacteriati</taxon>
        <taxon>Methanobacteriota</taxon>
        <taxon>Stenosarchaea group</taxon>
        <taxon>Halobacteria</taxon>
        <taxon>Halobacteriales</taxon>
        <taxon>Natrialbaceae</taxon>
        <taxon>Haloterrigena</taxon>
    </lineage>
</organism>
<feature type="domain" description="Blue (type 1) copper" evidence="4">
    <location>
        <begin position="246"/>
        <end position="312"/>
    </location>
</feature>
<feature type="compositionally biased region" description="Acidic residues" evidence="3">
    <location>
        <begin position="51"/>
        <end position="75"/>
    </location>
</feature>
<proteinExistence type="predicted"/>
<dbReference type="Gene3D" id="2.60.40.420">
    <property type="entry name" value="Cupredoxins - blue copper proteins"/>
    <property type="match status" value="2"/>
</dbReference>
<evidence type="ECO:0000256" key="3">
    <source>
        <dbReference type="SAM" id="MobiDB-lite"/>
    </source>
</evidence>
<name>D2RTB8_HALTV</name>
<feature type="domain" description="Blue (type 1) copper" evidence="4">
    <location>
        <begin position="117"/>
        <end position="182"/>
    </location>
</feature>
<dbReference type="PROSITE" id="PS51318">
    <property type="entry name" value="TAT"/>
    <property type="match status" value="1"/>
</dbReference>
<evidence type="ECO:0000313" key="6">
    <source>
        <dbReference type="Proteomes" id="UP000001903"/>
    </source>
</evidence>